<evidence type="ECO:0000313" key="1">
    <source>
        <dbReference type="EMBL" id="TDS82315.1"/>
    </source>
</evidence>
<sequence>MPVPSRVGVRSMITVTKRVPRPVWRQQCSSTPITSTPSKRAGSLISNCRPAASTASLTVCQAAPRLAAIRVIDMWSMTSDFSAQSTAWRLSFARGAAACLVSCRQTRAQWAHLYRRTRMKSVVGRQPSGTCANRRTTVPVETPSAAASAPGFVFGHPAFEYRLERFEVLAGDGESELVDQAEAIGVGGGESRLGHVEVFLDGQYRSFHLGKASTFICAPPRHHVPAVATPSFAMSH</sequence>
<accession>A0A4R7FUF8</accession>
<reference evidence="1 2" key="1">
    <citation type="submission" date="2019-03" db="EMBL/GenBank/DDBJ databases">
        <title>Genomic Encyclopedia of Type Strains, Phase III (KMG-III): the genomes of soil and plant-associated and newly described type strains.</title>
        <authorList>
            <person name="Whitman W."/>
        </authorList>
    </citation>
    <scope>NUCLEOTIDE SEQUENCE [LARGE SCALE GENOMIC DNA]</scope>
    <source>
        <strain evidence="1 2">DSM 27373</strain>
    </source>
</reference>
<keyword evidence="2" id="KW-1185">Reference proteome</keyword>
<gene>
    <name evidence="1" type="ORF">EV640_1182</name>
</gene>
<dbReference type="Proteomes" id="UP000294506">
    <property type="component" value="Unassembled WGS sequence"/>
</dbReference>
<protein>
    <submittedName>
        <fullName evidence="1">Uncharacterized protein</fullName>
    </submittedName>
</protein>
<dbReference type="EMBL" id="SOAN01000018">
    <property type="protein sequence ID" value="TDS82315.1"/>
    <property type="molecule type" value="Genomic_DNA"/>
</dbReference>
<dbReference type="AlphaFoldDB" id="A0A4R7FUF8"/>
<proteinExistence type="predicted"/>
<organism evidence="1 2">
    <name type="scientific">Nesterenkonia aurantiaca</name>
    <dbReference type="NCBI Taxonomy" id="1436010"/>
    <lineage>
        <taxon>Bacteria</taxon>
        <taxon>Bacillati</taxon>
        <taxon>Actinomycetota</taxon>
        <taxon>Actinomycetes</taxon>
        <taxon>Micrococcales</taxon>
        <taxon>Micrococcaceae</taxon>
        <taxon>Nesterenkonia</taxon>
    </lineage>
</organism>
<name>A0A4R7FUF8_9MICC</name>
<evidence type="ECO:0000313" key="2">
    <source>
        <dbReference type="Proteomes" id="UP000294506"/>
    </source>
</evidence>
<comment type="caution">
    <text evidence="1">The sequence shown here is derived from an EMBL/GenBank/DDBJ whole genome shotgun (WGS) entry which is preliminary data.</text>
</comment>